<dbReference type="SMART" id="SM00450">
    <property type="entry name" value="RHOD"/>
    <property type="match status" value="1"/>
</dbReference>
<dbReference type="InterPro" id="IPR050229">
    <property type="entry name" value="GlpE_sulfurtransferase"/>
</dbReference>
<evidence type="ECO:0000313" key="2">
    <source>
        <dbReference type="EMBL" id="EFC90475.1"/>
    </source>
</evidence>
<name>D2Z4E6_9BACT</name>
<dbReference type="PANTHER" id="PTHR43031">
    <property type="entry name" value="FAD-DEPENDENT OXIDOREDUCTASE"/>
    <property type="match status" value="1"/>
</dbReference>
<accession>D2Z4E6</accession>
<comment type="caution">
    <text evidence="2">The sequence shown here is derived from an EMBL/GenBank/DDBJ whole genome shotgun (WGS) entry which is preliminary data.</text>
</comment>
<dbReference type="STRING" id="469381.Dpep_0443"/>
<dbReference type="eggNOG" id="COG0607">
    <property type="taxonomic scope" value="Bacteria"/>
</dbReference>
<proteinExistence type="predicted"/>
<dbReference type="Pfam" id="PF00581">
    <property type="entry name" value="Rhodanese"/>
    <property type="match status" value="1"/>
</dbReference>
<reference evidence="2 3" key="1">
    <citation type="journal article" date="2010" name="Stand. Genomic Sci.">
        <title>Permanent draft genome sequence of Dethiosulfovibrio peptidovorans type strain (SEBR 4207).</title>
        <authorList>
            <person name="Labutti K."/>
            <person name="Mayilraj S."/>
            <person name="Clum A."/>
            <person name="Lucas S."/>
            <person name="Glavina Del Rio T."/>
            <person name="Nolan M."/>
            <person name="Tice H."/>
            <person name="Cheng J.F."/>
            <person name="Pitluck S."/>
            <person name="Liolios K."/>
            <person name="Ivanova N."/>
            <person name="Mavromatis K."/>
            <person name="Mikhailova N."/>
            <person name="Pati A."/>
            <person name="Goodwin L."/>
            <person name="Chen A."/>
            <person name="Palaniappan K."/>
            <person name="Land M."/>
            <person name="Hauser L."/>
            <person name="Chang Y.J."/>
            <person name="Jeffries C.D."/>
            <person name="Rohde M."/>
            <person name="Spring S."/>
            <person name="Goker M."/>
            <person name="Woyke T."/>
            <person name="Bristow J."/>
            <person name="Eisen J.A."/>
            <person name="Markowitz V."/>
            <person name="Hugenholtz P."/>
            <person name="Kyrpides N.C."/>
            <person name="Klenk H.P."/>
            <person name="Lapidus A."/>
        </authorList>
    </citation>
    <scope>NUCLEOTIDE SEQUENCE [LARGE SCALE GENOMIC DNA]</scope>
    <source>
        <strain evidence="2 3">DSM 11002</strain>
    </source>
</reference>
<keyword evidence="3" id="KW-1185">Reference proteome</keyword>
<feature type="domain" description="Rhodanese" evidence="1">
    <location>
        <begin position="34"/>
        <end position="120"/>
    </location>
</feature>
<dbReference type="PROSITE" id="PS50206">
    <property type="entry name" value="RHODANESE_3"/>
    <property type="match status" value="1"/>
</dbReference>
<dbReference type="Gene3D" id="3.40.250.10">
    <property type="entry name" value="Rhodanese-like domain"/>
    <property type="match status" value="1"/>
</dbReference>
<organism evidence="2 3">
    <name type="scientific">Dethiosulfovibrio peptidovorans DSM 11002</name>
    <dbReference type="NCBI Taxonomy" id="469381"/>
    <lineage>
        <taxon>Bacteria</taxon>
        <taxon>Thermotogati</taxon>
        <taxon>Synergistota</taxon>
        <taxon>Synergistia</taxon>
        <taxon>Synergistales</taxon>
        <taxon>Dethiosulfovibrionaceae</taxon>
        <taxon>Dethiosulfovibrio</taxon>
    </lineage>
</organism>
<dbReference type="CDD" id="cd00158">
    <property type="entry name" value="RHOD"/>
    <property type="match status" value="1"/>
</dbReference>
<dbReference type="InterPro" id="IPR001763">
    <property type="entry name" value="Rhodanese-like_dom"/>
</dbReference>
<protein>
    <submittedName>
        <fullName evidence="2">Rhodanese domain protein</fullName>
    </submittedName>
</protein>
<dbReference type="AlphaFoldDB" id="D2Z4E6"/>
<evidence type="ECO:0000259" key="1">
    <source>
        <dbReference type="PROSITE" id="PS50206"/>
    </source>
</evidence>
<dbReference type="Proteomes" id="UP000006427">
    <property type="component" value="Unassembled WGS sequence"/>
</dbReference>
<dbReference type="OrthoDB" id="9800872at2"/>
<dbReference type="InterPro" id="IPR036873">
    <property type="entry name" value="Rhodanese-like_dom_sf"/>
</dbReference>
<dbReference type="EMBL" id="ABTR02000001">
    <property type="protein sequence ID" value="EFC90475.1"/>
    <property type="molecule type" value="Genomic_DNA"/>
</dbReference>
<sequence>MQEIRAAVDAFWADLKKGCNNIISCDQLQEQIEKKCPLYILDIRKPEDYAEDHIDGAINIPWVEVGDYLDDLPKDEKIIVVCYTGQTAGQTVALLKLLGFDCCSLKGGMSCDKAHLPLAASCSS</sequence>
<gene>
    <name evidence="2" type="ORF">Dpep_0443</name>
</gene>
<dbReference type="PaxDb" id="469381-Dpep_0443"/>
<dbReference type="SUPFAM" id="SSF52821">
    <property type="entry name" value="Rhodanese/Cell cycle control phosphatase"/>
    <property type="match status" value="1"/>
</dbReference>
<evidence type="ECO:0000313" key="3">
    <source>
        <dbReference type="Proteomes" id="UP000006427"/>
    </source>
</evidence>
<dbReference type="RefSeq" id="WP_005659211.1">
    <property type="nucleotide sequence ID" value="NZ_ABTR02000001.1"/>
</dbReference>
<dbReference type="PANTHER" id="PTHR43031:SF16">
    <property type="entry name" value="OXIDOREDUCTASE"/>
    <property type="match status" value="1"/>
</dbReference>